<keyword evidence="1" id="KW-0732">Signal</keyword>
<reference evidence="4" key="1">
    <citation type="journal article" date="2023" name="Mol. Phylogenet. Evol.">
        <title>Genome-scale phylogeny and comparative genomics of the fungal order Sordariales.</title>
        <authorList>
            <person name="Hensen N."/>
            <person name="Bonometti L."/>
            <person name="Westerberg I."/>
            <person name="Brannstrom I.O."/>
            <person name="Guillou S."/>
            <person name="Cros-Aarteil S."/>
            <person name="Calhoun S."/>
            <person name="Haridas S."/>
            <person name="Kuo A."/>
            <person name="Mondo S."/>
            <person name="Pangilinan J."/>
            <person name="Riley R."/>
            <person name="LaButti K."/>
            <person name="Andreopoulos B."/>
            <person name="Lipzen A."/>
            <person name="Chen C."/>
            <person name="Yan M."/>
            <person name="Daum C."/>
            <person name="Ng V."/>
            <person name="Clum A."/>
            <person name="Steindorff A."/>
            <person name="Ohm R.A."/>
            <person name="Martin F."/>
            <person name="Silar P."/>
            <person name="Natvig D.O."/>
            <person name="Lalanne C."/>
            <person name="Gautier V."/>
            <person name="Ament-Velasquez S.L."/>
            <person name="Kruys A."/>
            <person name="Hutchinson M.I."/>
            <person name="Powell A.J."/>
            <person name="Barry K."/>
            <person name="Miller A.N."/>
            <person name="Grigoriev I.V."/>
            <person name="Debuchy R."/>
            <person name="Gladieux P."/>
            <person name="Hiltunen Thoren M."/>
            <person name="Johannesson H."/>
        </authorList>
    </citation>
    <scope>NUCLEOTIDE SEQUENCE [LARGE SCALE GENOMIC DNA]</scope>
    <source>
        <strain evidence="4">CBS 340.73</strain>
    </source>
</reference>
<name>A0AAN6MZD6_9PEZI</name>
<organism evidence="3 4">
    <name type="scientific">Diplogelasinospora grovesii</name>
    <dbReference type="NCBI Taxonomy" id="303347"/>
    <lineage>
        <taxon>Eukaryota</taxon>
        <taxon>Fungi</taxon>
        <taxon>Dikarya</taxon>
        <taxon>Ascomycota</taxon>
        <taxon>Pezizomycotina</taxon>
        <taxon>Sordariomycetes</taxon>
        <taxon>Sordariomycetidae</taxon>
        <taxon>Sordariales</taxon>
        <taxon>Diplogelasinosporaceae</taxon>
        <taxon>Diplogelasinospora</taxon>
    </lineage>
</organism>
<dbReference type="AlphaFoldDB" id="A0AAN6MZD6"/>
<accession>A0AAN6MZD6</accession>
<evidence type="ECO:0000313" key="3">
    <source>
        <dbReference type="EMBL" id="KAK3934677.1"/>
    </source>
</evidence>
<evidence type="ECO:0000313" key="4">
    <source>
        <dbReference type="Proteomes" id="UP001303473"/>
    </source>
</evidence>
<comment type="caution">
    <text evidence="3">The sequence shown here is derived from an EMBL/GenBank/DDBJ whole genome shotgun (WGS) entry which is preliminary data.</text>
</comment>
<dbReference type="Proteomes" id="UP001303473">
    <property type="component" value="Unassembled WGS sequence"/>
</dbReference>
<dbReference type="EMBL" id="MU853968">
    <property type="protein sequence ID" value="KAK3934677.1"/>
    <property type="molecule type" value="Genomic_DNA"/>
</dbReference>
<feature type="signal peptide" evidence="1">
    <location>
        <begin position="1"/>
        <end position="18"/>
    </location>
</feature>
<feature type="domain" description="AB hydrolase-1" evidence="2">
    <location>
        <begin position="104"/>
        <end position="330"/>
    </location>
</feature>
<sequence length="385" mass="41299">MFSRLSLAAIGISTLVAAAPNFGSSQQRCSSVSFKLSATAENAVFASPPNPENETAIEAFVKSAFSANPPATDGTVPASGTFTINGIYCKPTVPMPHRGAAIQILVHGITYNKTMWSGLGFGDQYDWHKFANAQGYHTLAIDRLGHGLDQGGQPWQRQQYPDPLNVVQGAMHVELAHQLITALRTNNTGHALDRGFDKIAYVGHSYGSFIGEALARVYPEDADALVLTGYSTSLNLGAGSALQVASAANLFPARYGRLPLGYVTIAEETQREAVFYAGAYDKRIPQVDYLFEDTVTDGEIGALAFTLQPATTYKNPVMVVTGALDAFFCGGPGSCESALNATGQFFPATSNFEYYAPADTGHDLTLHYSAPVTLQKVHDFLNKFF</sequence>
<evidence type="ECO:0000256" key="1">
    <source>
        <dbReference type="SAM" id="SignalP"/>
    </source>
</evidence>
<keyword evidence="3" id="KW-0378">Hydrolase</keyword>
<dbReference type="SUPFAM" id="SSF53474">
    <property type="entry name" value="alpha/beta-Hydrolases"/>
    <property type="match status" value="1"/>
</dbReference>
<dbReference type="InterPro" id="IPR029058">
    <property type="entry name" value="AB_hydrolase_fold"/>
</dbReference>
<protein>
    <submittedName>
        <fullName evidence="3">Alpha/Beta hydrolase protein</fullName>
    </submittedName>
</protein>
<dbReference type="InterPro" id="IPR000073">
    <property type="entry name" value="AB_hydrolase_1"/>
</dbReference>
<keyword evidence="4" id="KW-1185">Reference proteome</keyword>
<proteinExistence type="predicted"/>
<dbReference type="GO" id="GO:0016787">
    <property type="term" value="F:hydrolase activity"/>
    <property type="evidence" value="ECO:0007669"/>
    <property type="project" value="UniProtKB-KW"/>
</dbReference>
<feature type="chain" id="PRO_5042999972" evidence="1">
    <location>
        <begin position="19"/>
        <end position="385"/>
    </location>
</feature>
<evidence type="ECO:0000259" key="2">
    <source>
        <dbReference type="Pfam" id="PF12697"/>
    </source>
</evidence>
<dbReference type="Gene3D" id="3.40.50.1820">
    <property type="entry name" value="alpha/beta hydrolase"/>
    <property type="match status" value="1"/>
</dbReference>
<gene>
    <name evidence="3" type="ORF">QBC46DRAFT_462497</name>
</gene>
<dbReference type="Pfam" id="PF12697">
    <property type="entry name" value="Abhydrolase_6"/>
    <property type="match status" value="1"/>
</dbReference>